<protein>
    <submittedName>
        <fullName evidence="4">Ovule protein</fullName>
    </submittedName>
</protein>
<evidence type="ECO:0000313" key="2">
    <source>
        <dbReference type="EMBL" id="VDO47651.1"/>
    </source>
</evidence>
<feature type="compositionally biased region" description="Polar residues" evidence="1">
    <location>
        <begin position="34"/>
        <end position="46"/>
    </location>
</feature>
<sequence>MQQASGTIEKEVTGRELQSMVMEEDYLYEAMDSTSGPHIERNQTTGDDAYSDGPPVCEVYETIDESSVLESRAGSYDAYRPGSSFTTRATLPPHAKVMMLMKSNTPGEKPRLVKLEPVENPSKPDFRFAFETLRKCVKKSTPLQIPRTRKRRIIQPVVKKNK</sequence>
<evidence type="ECO:0000256" key="1">
    <source>
        <dbReference type="SAM" id="MobiDB-lite"/>
    </source>
</evidence>
<organism evidence="4">
    <name type="scientific">Onchocerca flexuosa</name>
    <dbReference type="NCBI Taxonomy" id="387005"/>
    <lineage>
        <taxon>Eukaryota</taxon>
        <taxon>Metazoa</taxon>
        <taxon>Ecdysozoa</taxon>
        <taxon>Nematoda</taxon>
        <taxon>Chromadorea</taxon>
        <taxon>Rhabditida</taxon>
        <taxon>Spirurina</taxon>
        <taxon>Spiruromorpha</taxon>
        <taxon>Filarioidea</taxon>
        <taxon>Onchocercidae</taxon>
        <taxon>Onchocerca</taxon>
    </lineage>
</organism>
<dbReference type="Proteomes" id="UP000267606">
    <property type="component" value="Unassembled WGS sequence"/>
</dbReference>
<reference evidence="2 3" key="2">
    <citation type="submission" date="2018-11" db="EMBL/GenBank/DDBJ databases">
        <authorList>
            <consortium name="Pathogen Informatics"/>
        </authorList>
    </citation>
    <scope>NUCLEOTIDE SEQUENCE [LARGE SCALE GENOMIC DNA]</scope>
</reference>
<evidence type="ECO:0000313" key="3">
    <source>
        <dbReference type="Proteomes" id="UP000267606"/>
    </source>
</evidence>
<dbReference type="AlphaFoldDB" id="A0A183HGV6"/>
<dbReference type="EMBL" id="UZAJ01006555">
    <property type="protein sequence ID" value="VDO47651.1"/>
    <property type="molecule type" value="Genomic_DNA"/>
</dbReference>
<reference evidence="4" key="1">
    <citation type="submission" date="2016-06" db="UniProtKB">
        <authorList>
            <consortium name="WormBaseParasite"/>
        </authorList>
    </citation>
    <scope>IDENTIFICATION</scope>
</reference>
<evidence type="ECO:0000313" key="4">
    <source>
        <dbReference type="WBParaSite" id="OFLC_0000671701-mRNA-1"/>
    </source>
</evidence>
<dbReference type="WBParaSite" id="OFLC_0000671701-mRNA-1">
    <property type="protein sequence ID" value="OFLC_0000671701-mRNA-1"/>
    <property type="gene ID" value="OFLC_0000671701"/>
</dbReference>
<keyword evidence="3" id="KW-1185">Reference proteome</keyword>
<dbReference type="STRING" id="387005.A0A183HGV6"/>
<name>A0A183HGV6_9BILA</name>
<proteinExistence type="predicted"/>
<gene>
    <name evidence="2" type="ORF">OFLC_LOCUS6716</name>
</gene>
<accession>A0A183HGV6</accession>
<feature type="region of interest" description="Disordered" evidence="1">
    <location>
        <begin position="34"/>
        <end position="55"/>
    </location>
</feature>